<feature type="chain" id="PRO_5041368560" description="Beta-xylosidase C-terminal Concanavalin A-like domain-containing protein" evidence="5">
    <location>
        <begin position="22"/>
        <end position="541"/>
    </location>
</feature>
<evidence type="ECO:0000256" key="3">
    <source>
        <dbReference type="ARBA" id="ARBA00023295"/>
    </source>
</evidence>
<accession>A0AA39L7C7</accession>
<evidence type="ECO:0000256" key="5">
    <source>
        <dbReference type="SAM" id="SignalP"/>
    </source>
</evidence>
<dbReference type="InterPro" id="IPR051795">
    <property type="entry name" value="Glycosyl_Hydrlase_43"/>
</dbReference>
<dbReference type="SUPFAM" id="SSF75005">
    <property type="entry name" value="Arabinanase/levansucrase/invertase"/>
    <property type="match status" value="1"/>
</dbReference>
<dbReference type="SUPFAM" id="SSF49899">
    <property type="entry name" value="Concanavalin A-like lectins/glucanases"/>
    <property type="match status" value="1"/>
</dbReference>
<protein>
    <recommendedName>
        <fullName evidence="6">Beta-xylosidase C-terminal Concanavalin A-like domain-containing protein</fullName>
    </recommendedName>
</protein>
<evidence type="ECO:0000313" key="8">
    <source>
        <dbReference type="Proteomes" id="UP001175261"/>
    </source>
</evidence>
<keyword evidence="5" id="KW-0732">Signal</keyword>
<organism evidence="7 8">
    <name type="scientific">Sarocladium strictum</name>
    <name type="common">Black bundle disease fungus</name>
    <name type="synonym">Acremonium strictum</name>
    <dbReference type="NCBI Taxonomy" id="5046"/>
    <lineage>
        <taxon>Eukaryota</taxon>
        <taxon>Fungi</taxon>
        <taxon>Dikarya</taxon>
        <taxon>Ascomycota</taxon>
        <taxon>Pezizomycotina</taxon>
        <taxon>Sordariomycetes</taxon>
        <taxon>Hypocreomycetidae</taxon>
        <taxon>Hypocreales</taxon>
        <taxon>Sarocladiaceae</taxon>
        <taxon>Sarocladium</taxon>
    </lineage>
</organism>
<dbReference type="Gene3D" id="2.115.10.20">
    <property type="entry name" value="Glycosyl hydrolase domain, family 43"/>
    <property type="match status" value="1"/>
</dbReference>
<dbReference type="AlphaFoldDB" id="A0AA39L7C7"/>
<evidence type="ECO:0000259" key="6">
    <source>
        <dbReference type="Pfam" id="PF17851"/>
    </source>
</evidence>
<dbReference type="PANTHER" id="PTHR42812:SF12">
    <property type="entry name" value="BETA-XYLOSIDASE-RELATED"/>
    <property type="match status" value="1"/>
</dbReference>
<dbReference type="Gene3D" id="2.60.120.200">
    <property type="match status" value="1"/>
</dbReference>
<name>A0AA39L7C7_SARSR</name>
<dbReference type="PANTHER" id="PTHR42812">
    <property type="entry name" value="BETA-XYLOSIDASE"/>
    <property type="match status" value="1"/>
</dbReference>
<dbReference type="InterPro" id="IPR006710">
    <property type="entry name" value="Glyco_hydro_43"/>
</dbReference>
<dbReference type="InterPro" id="IPR013320">
    <property type="entry name" value="ConA-like_dom_sf"/>
</dbReference>
<comment type="similarity">
    <text evidence="1 4">Belongs to the glycosyl hydrolase 43 family.</text>
</comment>
<keyword evidence="8" id="KW-1185">Reference proteome</keyword>
<comment type="caution">
    <text evidence="7">The sequence shown here is derived from an EMBL/GenBank/DDBJ whole genome shotgun (WGS) entry which is preliminary data.</text>
</comment>
<keyword evidence="3 4" id="KW-0326">Glycosidase</keyword>
<sequence>MALSITLILCVLELIVHSTAGVIETRGGDSPTAWGDWTTWGDLGNSQYRNPVLPADYSDLDFIRVGTDYYAISSTFQYSPGMVILRSKDAVNWRIEGHAISNITEMGTSYSWESMDRYGLGVWAGAIRYHDGMFWVYYGTPQEGYFMTKAEDAAGPWSPLVHIWQEPGWDDCCPFWDDDGKGYFVGTNFGSGYQTWLFEITPDGQGLVNETRTLINSGAGREANKLYKIDGWYYHMYSESGSGRYLMMQRSRSIKGPYEERRQLSNVQLEWHEPNQGGFVQTPNGEWVFLTHHGNGDWSGRIASLLPVTWIDGWPIIGQPDSNGLGNMVWTDTKPDSADSEGYRPQGSDNFQSTVLGPQWEWNYQPRDSHWSLSERPNYLRLHAFQPLQTGDLRTVGNILTQRVFRTSNNTVTVALDLEGLADGQVAGLTHFTRNWATIGVRREKGRTYLEARDTGGITTGEELQTTQVWLRTTWGLDGISQFSYKTSTSEEFTLFPDNNSYQLQWQDYRGDRLGIFTFNDDAEAGYVDFESFTYEWDRGV</sequence>
<dbReference type="Pfam" id="PF17851">
    <property type="entry name" value="GH43_C2"/>
    <property type="match status" value="1"/>
</dbReference>
<dbReference type="GO" id="GO:0004553">
    <property type="term" value="F:hydrolase activity, hydrolyzing O-glycosyl compounds"/>
    <property type="evidence" value="ECO:0007669"/>
    <property type="project" value="InterPro"/>
</dbReference>
<dbReference type="EMBL" id="JAPDFR010000004">
    <property type="protein sequence ID" value="KAK0386822.1"/>
    <property type="molecule type" value="Genomic_DNA"/>
</dbReference>
<evidence type="ECO:0000256" key="4">
    <source>
        <dbReference type="RuleBase" id="RU361187"/>
    </source>
</evidence>
<keyword evidence="2 4" id="KW-0378">Hydrolase</keyword>
<dbReference type="Proteomes" id="UP001175261">
    <property type="component" value="Unassembled WGS sequence"/>
</dbReference>
<evidence type="ECO:0000313" key="7">
    <source>
        <dbReference type="EMBL" id="KAK0386822.1"/>
    </source>
</evidence>
<gene>
    <name evidence="7" type="ORF">NLU13_5135</name>
</gene>
<feature type="signal peptide" evidence="5">
    <location>
        <begin position="1"/>
        <end position="21"/>
    </location>
</feature>
<evidence type="ECO:0000256" key="2">
    <source>
        <dbReference type="ARBA" id="ARBA00022801"/>
    </source>
</evidence>
<dbReference type="InterPro" id="IPR041542">
    <property type="entry name" value="GH43_C2"/>
</dbReference>
<evidence type="ECO:0000256" key="1">
    <source>
        <dbReference type="ARBA" id="ARBA00009865"/>
    </source>
</evidence>
<feature type="domain" description="Beta-xylosidase C-terminal Concanavalin A-like" evidence="6">
    <location>
        <begin position="348"/>
        <end position="536"/>
    </location>
</feature>
<dbReference type="InterPro" id="IPR023296">
    <property type="entry name" value="Glyco_hydro_beta-prop_sf"/>
</dbReference>
<dbReference type="GO" id="GO:0005975">
    <property type="term" value="P:carbohydrate metabolic process"/>
    <property type="evidence" value="ECO:0007669"/>
    <property type="project" value="InterPro"/>
</dbReference>
<dbReference type="Pfam" id="PF04616">
    <property type="entry name" value="Glyco_hydro_43"/>
    <property type="match status" value="1"/>
</dbReference>
<reference evidence="7" key="1">
    <citation type="submission" date="2022-10" db="EMBL/GenBank/DDBJ databases">
        <title>Determination and structural analysis of whole genome sequence of Sarocladium strictum F4-1.</title>
        <authorList>
            <person name="Hu L."/>
            <person name="Jiang Y."/>
        </authorList>
    </citation>
    <scope>NUCLEOTIDE SEQUENCE</scope>
    <source>
        <strain evidence="7">F4-1</strain>
    </source>
</reference>
<proteinExistence type="inferred from homology"/>
<dbReference type="CDD" id="cd09001">
    <property type="entry name" value="GH43_FsAxh1-like"/>
    <property type="match status" value="1"/>
</dbReference>